<comment type="similarity">
    <text evidence="3">In the N-terminal section; belongs to the glycosyltransferase 51 family.</text>
</comment>
<feature type="domain" description="Penicillin-binding C-terminal" evidence="14">
    <location>
        <begin position="695"/>
        <end position="781"/>
    </location>
</feature>
<dbReference type="InterPro" id="IPR023346">
    <property type="entry name" value="Lysozyme-like_dom_sf"/>
</dbReference>
<dbReference type="EC" id="2.4.99.28" evidence="10"/>
<organism evidence="15 16">
    <name type="scientific">Panacibacter microcysteis</name>
    <dbReference type="NCBI Taxonomy" id="2793269"/>
    <lineage>
        <taxon>Bacteria</taxon>
        <taxon>Pseudomonadati</taxon>
        <taxon>Bacteroidota</taxon>
        <taxon>Chitinophagia</taxon>
        <taxon>Chitinophagales</taxon>
        <taxon>Chitinophagaceae</taxon>
        <taxon>Panacibacter</taxon>
    </lineage>
</organism>
<dbReference type="SUPFAM" id="SSF53955">
    <property type="entry name" value="Lysozyme-like"/>
    <property type="match status" value="1"/>
</dbReference>
<gene>
    <name evidence="15" type="primary">pbpC</name>
    <name evidence="15" type="ORF">I5907_09290</name>
</gene>
<evidence type="ECO:0000256" key="1">
    <source>
        <dbReference type="ARBA" id="ARBA00004752"/>
    </source>
</evidence>
<dbReference type="PANTHER" id="PTHR32282:SF15">
    <property type="entry name" value="PENICILLIN-BINDING PROTEIN 1C"/>
    <property type="match status" value="1"/>
</dbReference>
<evidence type="ECO:0000313" key="15">
    <source>
        <dbReference type="EMBL" id="MBG9376426.1"/>
    </source>
</evidence>
<evidence type="ECO:0000259" key="12">
    <source>
        <dbReference type="Pfam" id="PF00905"/>
    </source>
</evidence>
<dbReference type="GO" id="GO:0006508">
    <property type="term" value="P:proteolysis"/>
    <property type="evidence" value="ECO:0007669"/>
    <property type="project" value="UniProtKB-KW"/>
</dbReference>
<keyword evidence="9" id="KW-0511">Multifunctional enzyme</keyword>
<accession>A0A931E9Z8</accession>
<dbReference type="Gene3D" id="1.10.3810.10">
    <property type="entry name" value="Biosynthetic peptidoglycan transglycosylase-like"/>
    <property type="match status" value="1"/>
</dbReference>
<evidence type="ECO:0000259" key="14">
    <source>
        <dbReference type="Pfam" id="PF06832"/>
    </source>
</evidence>
<evidence type="ECO:0000256" key="7">
    <source>
        <dbReference type="ARBA" id="ARBA00022679"/>
    </source>
</evidence>
<evidence type="ECO:0000256" key="6">
    <source>
        <dbReference type="ARBA" id="ARBA00022676"/>
    </source>
</evidence>
<sequence length="793" mass="88362">MVRLPLVKWLLVICFLAWFWLLLPARLFTTPTSFVITDKDNQLLNASIAADGQWRFPYNDSIPAKFVQCIVAFEDSRFFYHPGIDPLAMSRAIIQNIKSGAVISGGSTLTMQVARMHEQNATRSAWNKLNETLLAVRLEFSYNKNQILALYASNAPFGSNVVGLDAAAWRYFGRSPASLSWGETAALAVLPNAPSLVHPGKNRDALLRKRNQLLDKLIANKVIDASTGGLAKLEPLPGAPKPLPQLTPHLLERFKKDYAANIQQDKRTYAHSTIQGALQQQVNNIILQHHWQLKGNQVNNAAAMVVAVETGKILAYTGNVYLPADSTLQSSVDVLASRRSPGSTLKPLLYASLLTEGSMLPKQLVLDVPTQVGGYMPENFDLGYDGAVPANRALARSLNIPAVRMLMQYRYQRFYDVLKRCGFTTLNKPADYYGMSLILGGCEISPFELAGVYSSMARMYNHQRSNKGKWNQADWFMPSYTTEKEKDIDPATQNANTALFDYTALWHTFNAMNEVMRPGEEGLWGLFSSAQRIAWKTGTSFGFRDGWAIGFTPAYCVVVWVGNTTGEGRPGLTGINTAAPVMFDIFRLLPASKWFEPPVYNISYISVCHQSGYKAGADCPDVDTVLVPANTAKAAQCPYHRMVHLDPSGKFRVTENCVSPAAMQHVPWFVLPPTAEYYYRQHHTGYQALPPFMPGCNNENVKPFDIIYPEEYAKIYVPFEISGARGKTVFTATHRSNKAKLFWHLDDAFLTTTTSFHQVAVDPPPGMHTLTVVDETGETITRHFEIMNKKKAE</sequence>
<evidence type="ECO:0000259" key="13">
    <source>
        <dbReference type="Pfam" id="PF00912"/>
    </source>
</evidence>
<dbReference type="Gene3D" id="3.40.710.10">
    <property type="entry name" value="DD-peptidase/beta-lactamase superfamily"/>
    <property type="match status" value="1"/>
</dbReference>
<dbReference type="EMBL" id="JADWYR010000001">
    <property type="protein sequence ID" value="MBG9376426.1"/>
    <property type="molecule type" value="Genomic_DNA"/>
</dbReference>
<keyword evidence="16" id="KW-1185">Reference proteome</keyword>
<dbReference type="Pfam" id="PF06832">
    <property type="entry name" value="BiPBP_C"/>
    <property type="match status" value="1"/>
</dbReference>
<dbReference type="GO" id="GO:0004180">
    <property type="term" value="F:carboxypeptidase activity"/>
    <property type="evidence" value="ECO:0007669"/>
    <property type="project" value="UniProtKB-KW"/>
</dbReference>
<dbReference type="SUPFAM" id="SSF56601">
    <property type="entry name" value="beta-lactamase/transpeptidase-like"/>
    <property type="match status" value="1"/>
</dbReference>
<dbReference type="AlphaFoldDB" id="A0A931E9Z8"/>
<evidence type="ECO:0000256" key="4">
    <source>
        <dbReference type="ARBA" id="ARBA00022645"/>
    </source>
</evidence>
<comment type="pathway">
    <text evidence="1">Cell wall biogenesis; peptidoglycan biosynthesis.</text>
</comment>
<protein>
    <recommendedName>
        <fullName evidence="10">peptidoglycan glycosyltransferase</fullName>
        <ecNumber evidence="10">2.4.99.28</ecNumber>
    </recommendedName>
</protein>
<name>A0A931E9Z8_9BACT</name>
<evidence type="ECO:0000313" key="16">
    <source>
        <dbReference type="Proteomes" id="UP000628448"/>
    </source>
</evidence>
<proteinExistence type="inferred from homology"/>
<dbReference type="GO" id="GO:0008658">
    <property type="term" value="F:penicillin binding"/>
    <property type="evidence" value="ECO:0007669"/>
    <property type="project" value="InterPro"/>
</dbReference>
<dbReference type="InterPro" id="IPR011815">
    <property type="entry name" value="PBP_1c"/>
</dbReference>
<dbReference type="InterPro" id="IPR050396">
    <property type="entry name" value="Glycosyltr_51/Transpeptidase"/>
</dbReference>
<evidence type="ECO:0000256" key="10">
    <source>
        <dbReference type="ARBA" id="ARBA00044770"/>
    </source>
</evidence>
<dbReference type="InterPro" id="IPR001264">
    <property type="entry name" value="Glyco_trans_51"/>
</dbReference>
<comment type="caution">
    <text evidence="15">The sequence shown here is derived from an EMBL/GenBank/DDBJ whole genome shotgun (WGS) entry which is preliminary data.</text>
</comment>
<dbReference type="GO" id="GO:0008955">
    <property type="term" value="F:peptidoglycan glycosyltransferase activity"/>
    <property type="evidence" value="ECO:0007669"/>
    <property type="project" value="UniProtKB-EC"/>
</dbReference>
<reference evidence="15" key="1">
    <citation type="submission" date="2020-11" db="EMBL/GenBank/DDBJ databases">
        <title>Bacterial whole genome sequence for Panacibacter sp. DH6.</title>
        <authorList>
            <person name="Le V."/>
            <person name="Ko S."/>
            <person name="Ahn C.-Y."/>
            <person name="Oh H.-M."/>
        </authorList>
    </citation>
    <scope>NUCLEOTIDE SEQUENCE</scope>
    <source>
        <strain evidence="15">DH6</strain>
    </source>
</reference>
<evidence type="ECO:0000256" key="11">
    <source>
        <dbReference type="ARBA" id="ARBA00049902"/>
    </source>
</evidence>
<feature type="domain" description="Penicillin-binding protein transpeptidase" evidence="12">
    <location>
        <begin position="302"/>
        <end position="582"/>
    </location>
</feature>
<keyword evidence="6" id="KW-0328">Glycosyltransferase</keyword>
<dbReference type="NCBIfam" id="TIGR02073">
    <property type="entry name" value="PBP_1c"/>
    <property type="match status" value="1"/>
</dbReference>
<evidence type="ECO:0000256" key="2">
    <source>
        <dbReference type="ARBA" id="ARBA00007090"/>
    </source>
</evidence>
<dbReference type="GO" id="GO:0009252">
    <property type="term" value="P:peptidoglycan biosynthetic process"/>
    <property type="evidence" value="ECO:0007669"/>
    <property type="project" value="InterPro"/>
</dbReference>
<comment type="catalytic activity">
    <reaction evidence="11">
        <text>[GlcNAc-(1-&gt;4)-Mur2Ac(oyl-L-Ala-gamma-D-Glu-L-Lys-D-Ala-D-Ala)](n)-di-trans,octa-cis-undecaprenyl diphosphate + beta-D-GlcNAc-(1-&gt;4)-Mur2Ac(oyl-L-Ala-gamma-D-Glu-L-Lys-D-Ala-D-Ala)-di-trans,octa-cis-undecaprenyl diphosphate = [GlcNAc-(1-&gt;4)-Mur2Ac(oyl-L-Ala-gamma-D-Glu-L-Lys-D-Ala-D-Ala)](n+1)-di-trans,octa-cis-undecaprenyl diphosphate + di-trans,octa-cis-undecaprenyl diphosphate + H(+)</text>
        <dbReference type="Rhea" id="RHEA:23708"/>
        <dbReference type="Rhea" id="RHEA-COMP:9602"/>
        <dbReference type="Rhea" id="RHEA-COMP:9603"/>
        <dbReference type="ChEBI" id="CHEBI:15378"/>
        <dbReference type="ChEBI" id="CHEBI:58405"/>
        <dbReference type="ChEBI" id="CHEBI:60033"/>
        <dbReference type="ChEBI" id="CHEBI:78435"/>
        <dbReference type="EC" id="2.4.99.28"/>
    </reaction>
</comment>
<dbReference type="Pfam" id="PF00905">
    <property type="entry name" value="Transpeptidase"/>
    <property type="match status" value="1"/>
</dbReference>
<dbReference type="GO" id="GO:0030288">
    <property type="term" value="C:outer membrane-bounded periplasmic space"/>
    <property type="evidence" value="ECO:0007669"/>
    <property type="project" value="TreeGrafter"/>
</dbReference>
<evidence type="ECO:0000256" key="9">
    <source>
        <dbReference type="ARBA" id="ARBA00023268"/>
    </source>
</evidence>
<evidence type="ECO:0000256" key="8">
    <source>
        <dbReference type="ARBA" id="ARBA00022801"/>
    </source>
</evidence>
<dbReference type="InterPro" id="IPR009647">
    <property type="entry name" value="PBP_C"/>
</dbReference>
<keyword evidence="8" id="KW-0378">Hydrolase</keyword>
<keyword evidence="5" id="KW-0645">Protease</keyword>
<dbReference type="InterPro" id="IPR001460">
    <property type="entry name" value="PCN-bd_Tpept"/>
</dbReference>
<dbReference type="InterPro" id="IPR012338">
    <property type="entry name" value="Beta-lactam/transpept-like"/>
</dbReference>
<keyword evidence="4" id="KW-0121">Carboxypeptidase</keyword>
<comment type="similarity">
    <text evidence="2">In the C-terminal section; belongs to the transpeptidase family.</text>
</comment>
<dbReference type="Proteomes" id="UP000628448">
    <property type="component" value="Unassembled WGS sequence"/>
</dbReference>
<dbReference type="Pfam" id="PF00912">
    <property type="entry name" value="Transgly"/>
    <property type="match status" value="1"/>
</dbReference>
<feature type="domain" description="Glycosyl transferase family 51" evidence="13">
    <location>
        <begin position="60"/>
        <end position="217"/>
    </location>
</feature>
<dbReference type="InterPro" id="IPR036950">
    <property type="entry name" value="PBP_transglycosylase"/>
</dbReference>
<evidence type="ECO:0000256" key="5">
    <source>
        <dbReference type="ARBA" id="ARBA00022670"/>
    </source>
</evidence>
<evidence type="ECO:0000256" key="3">
    <source>
        <dbReference type="ARBA" id="ARBA00007739"/>
    </source>
</evidence>
<dbReference type="PANTHER" id="PTHR32282">
    <property type="entry name" value="BINDING PROTEIN TRANSPEPTIDASE, PUTATIVE-RELATED"/>
    <property type="match status" value="1"/>
</dbReference>
<keyword evidence="7" id="KW-0808">Transferase</keyword>